<dbReference type="AlphaFoldDB" id="A0A4R6LVF1"/>
<dbReference type="CDD" id="cd00840">
    <property type="entry name" value="MPP_Mre11_N"/>
    <property type="match status" value="1"/>
</dbReference>
<dbReference type="InterPro" id="IPR000719">
    <property type="entry name" value="Prot_kinase_dom"/>
</dbReference>
<accession>A0A4R6LVF1</accession>
<dbReference type="InterPro" id="IPR004843">
    <property type="entry name" value="Calcineurin-like_PHP"/>
</dbReference>
<dbReference type="InterPro" id="IPR041796">
    <property type="entry name" value="Mre11_N"/>
</dbReference>
<dbReference type="GO" id="GO:0004527">
    <property type="term" value="F:exonuclease activity"/>
    <property type="evidence" value="ECO:0007669"/>
    <property type="project" value="UniProtKB-KW"/>
</dbReference>
<dbReference type="GO" id="GO:0004672">
    <property type="term" value="F:protein kinase activity"/>
    <property type="evidence" value="ECO:0007669"/>
    <property type="project" value="InterPro"/>
</dbReference>
<keyword evidence="1" id="KW-0378">Hydrolase</keyword>
<evidence type="ECO:0000256" key="1">
    <source>
        <dbReference type="ARBA" id="ARBA00022801"/>
    </source>
</evidence>
<organism evidence="3 4">
    <name type="scientific">Halanaerobium saccharolyticum</name>
    <dbReference type="NCBI Taxonomy" id="43595"/>
    <lineage>
        <taxon>Bacteria</taxon>
        <taxon>Bacillati</taxon>
        <taxon>Bacillota</taxon>
        <taxon>Clostridia</taxon>
        <taxon>Halanaerobiales</taxon>
        <taxon>Halanaerobiaceae</taxon>
        <taxon>Halanaerobium</taxon>
    </lineage>
</organism>
<evidence type="ECO:0000313" key="4">
    <source>
        <dbReference type="Proteomes" id="UP000295064"/>
    </source>
</evidence>
<dbReference type="Gene3D" id="3.60.21.10">
    <property type="match status" value="1"/>
</dbReference>
<keyword evidence="3" id="KW-0540">Nuclease</keyword>
<dbReference type="GO" id="GO:0005524">
    <property type="term" value="F:ATP binding"/>
    <property type="evidence" value="ECO:0007669"/>
    <property type="project" value="InterPro"/>
</dbReference>
<dbReference type="EMBL" id="SNWX01000008">
    <property type="protein sequence ID" value="TDO92036.1"/>
    <property type="molecule type" value="Genomic_DNA"/>
</dbReference>
<name>A0A4R6LVF1_9FIRM</name>
<feature type="domain" description="Protein kinase" evidence="2">
    <location>
        <begin position="1"/>
        <end position="301"/>
    </location>
</feature>
<dbReference type="Pfam" id="PF00149">
    <property type="entry name" value="Metallophos"/>
    <property type="match status" value="1"/>
</dbReference>
<keyword evidence="3" id="KW-0269">Exonuclease</keyword>
<proteinExistence type="predicted"/>
<evidence type="ECO:0000259" key="2">
    <source>
        <dbReference type="PROSITE" id="PS50011"/>
    </source>
</evidence>
<sequence>MSLKIMHTGDVHLGMKFNQYPQISNDLEEARYQALENIIIEGNQRNVNLLAIAGDLFDKANIKSVNIKKTIDILDKFAGDAVLILPGNHDYSDGITALWDQFKKDIKGRMLILDQERIYDLNDFGISAAVYPAPCDSKLSSENKLGWIKSLNERPDSNYHLALAHGALAGFSPDLNDDYFKMTKEELLDLNMDLWLLGHSHLPYPEMKNVKMQKIFNNGTPEPDGMDCSHPGYAWYIELDEKKQVQAEQIRTGNYHFSDLEKKISSQAELKNLVNQILDSEPENKILRLKLKGKLSREDFAVKDRYLTKLRDNCFYAKIDQSALNIKIDQDLITEEFVENSFPHQLLSELGDNSQAQQLAYKMLKEVQQ</sequence>
<dbReference type="InterPro" id="IPR050535">
    <property type="entry name" value="DNA_Repair-Maintenance_Comp"/>
</dbReference>
<evidence type="ECO:0000313" key="3">
    <source>
        <dbReference type="EMBL" id="TDO92036.1"/>
    </source>
</evidence>
<dbReference type="RefSeq" id="WP_133514772.1">
    <property type="nucleotide sequence ID" value="NZ_SNWX01000008.1"/>
</dbReference>
<comment type="caution">
    <text evidence="3">The sequence shown here is derived from an EMBL/GenBank/DDBJ whole genome shotgun (WGS) entry which is preliminary data.</text>
</comment>
<protein>
    <submittedName>
        <fullName evidence="3">DNA repair exonuclease SbcCD nuclease subunit</fullName>
    </submittedName>
</protein>
<dbReference type="InterPro" id="IPR029052">
    <property type="entry name" value="Metallo-depent_PP-like"/>
</dbReference>
<dbReference type="PANTHER" id="PTHR30337">
    <property type="entry name" value="COMPONENT OF ATP-DEPENDENT DSDNA EXONUCLEASE"/>
    <property type="match status" value="1"/>
</dbReference>
<dbReference type="PANTHER" id="PTHR30337:SF7">
    <property type="entry name" value="PHOSPHOESTERASE"/>
    <property type="match status" value="1"/>
</dbReference>
<dbReference type="Proteomes" id="UP000295064">
    <property type="component" value="Unassembled WGS sequence"/>
</dbReference>
<dbReference type="OrthoDB" id="9773856at2"/>
<dbReference type="PROSITE" id="PS50011">
    <property type="entry name" value="PROTEIN_KINASE_DOM"/>
    <property type="match status" value="1"/>
</dbReference>
<reference evidence="3 4" key="1">
    <citation type="submission" date="2019-03" db="EMBL/GenBank/DDBJ databases">
        <title>Subsurface microbial communities from deep shales in Ohio and West Virginia, USA.</title>
        <authorList>
            <person name="Wrighton K."/>
        </authorList>
    </citation>
    <scope>NUCLEOTIDE SEQUENCE [LARGE SCALE GENOMIC DNA]</scope>
    <source>
        <strain evidence="3 4">MA284_T2</strain>
    </source>
</reference>
<gene>
    <name evidence="3" type="ORF">DFR79_10862</name>
</gene>
<dbReference type="SUPFAM" id="SSF56300">
    <property type="entry name" value="Metallo-dependent phosphatases"/>
    <property type="match status" value="1"/>
</dbReference>